<dbReference type="InterPro" id="IPR029044">
    <property type="entry name" value="Nucleotide-diphossugar_trans"/>
</dbReference>
<dbReference type="SUPFAM" id="SSF53448">
    <property type="entry name" value="Nucleotide-diphospho-sugar transferases"/>
    <property type="match status" value="1"/>
</dbReference>
<dbReference type="GO" id="GO:0003983">
    <property type="term" value="F:UTP:glucose-1-phosphate uridylyltransferase activity"/>
    <property type="evidence" value="ECO:0007669"/>
    <property type="project" value="UniProtKB-EC"/>
</dbReference>
<dbReference type="InterPro" id="IPR005835">
    <property type="entry name" value="NTP_transferase_dom"/>
</dbReference>
<name>A0A2M8EKI1_UNCKA</name>
<dbReference type="Pfam" id="PF00483">
    <property type="entry name" value="NTP_transferase"/>
    <property type="match status" value="1"/>
</dbReference>
<evidence type="ECO:0000313" key="8">
    <source>
        <dbReference type="Proteomes" id="UP000228781"/>
    </source>
</evidence>
<accession>A0A2M8EKI1</accession>
<comment type="caution">
    <text evidence="7">The sequence shown here is derived from an EMBL/GenBank/DDBJ whole genome shotgun (WGS) entry which is preliminary data.</text>
</comment>
<dbReference type="AlphaFoldDB" id="A0A2M8EKI1"/>
<evidence type="ECO:0000256" key="2">
    <source>
        <dbReference type="ARBA" id="ARBA00012415"/>
    </source>
</evidence>
<dbReference type="PANTHER" id="PTHR43197:SF1">
    <property type="entry name" value="UTP--GLUCOSE-1-PHOSPHATE URIDYLYLTRANSFERASE"/>
    <property type="match status" value="1"/>
</dbReference>
<evidence type="ECO:0000256" key="5">
    <source>
        <dbReference type="ARBA" id="ARBA00048128"/>
    </source>
</evidence>
<dbReference type="InterPro" id="IPR005771">
    <property type="entry name" value="GalU_uridylyltTrfase_bac/arc"/>
</dbReference>
<evidence type="ECO:0000256" key="1">
    <source>
        <dbReference type="ARBA" id="ARBA00006890"/>
    </source>
</evidence>
<evidence type="ECO:0000259" key="6">
    <source>
        <dbReference type="Pfam" id="PF00483"/>
    </source>
</evidence>
<gene>
    <name evidence="7" type="ORF">CO059_00070</name>
</gene>
<evidence type="ECO:0000256" key="4">
    <source>
        <dbReference type="ARBA" id="ARBA00022695"/>
    </source>
</evidence>
<dbReference type="Gene3D" id="3.90.550.10">
    <property type="entry name" value="Spore Coat Polysaccharide Biosynthesis Protein SpsA, Chain A"/>
    <property type="match status" value="1"/>
</dbReference>
<reference evidence="8" key="1">
    <citation type="submission" date="2017-09" db="EMBL/GenBank/DDBJ databases">
        <title>Depth-based differentiation of microbial function through sediment-hosted aquifers and enrichment of novel symbionts in the deep terrestrial subsurface.</title>
        <authorList>
            <person name="Probst A.J."/>
            <person name="Ladd B."/>
            <person name="Jarett J.K."/>
            <person name="Geller-Mcgrath D.E."/>
            <person name="Sieber C.M.K."/>
            <person name="Emerson J.B."/>
            <person name="Anantharaman K."/>
            <person name="Thomas B.C."/>
            <person name="Malmstrom R."/>
            <person name="Stieglmeier M."/>
            <person name="Klingl A."/>
            <person name="Woyke T."/>
            <person name="Ryan C.M."/>
            <person name="Banfield J.F."/>
        </authorList>
    </citation>
    <scope>NUCLEOTIDE SEQUENCE [LARGE SCALE GENOMIC DNA]</scope>
</reference>
<comment type="similarity">
    <text evidence="1">Belongs to the UDPGP type 2 family.</text>
</comment>
<keyword evidence="4" id="KW-0548">Nucleotidyltransferase</keyword>
<dbReference type="EC" id="2.7.7.9" evidence="2"/>
<keyword evidence="3" id="KW-0808">Transferase</keyword>
<sequence>MIRRSLRSQPCSPARIKTAVILAAGKGVRFAPLSQFIPKELLPLGRMPVLGWLIREVVNAGVSEVILVSAPSKRPLERYFRFLAKKYGLKKAIVVHQEEPRGTADALLKAQEHLGQRPFLVYYCDDLWLGEPSRTQQLQEAYAEVGRPICAVVRIDDRQLLSRLGVIKIGREKRPGLYTVERLVEKPKRKPPSNLALVSGMILEPSIFGAVEEVIQRFSSKREVFISNVLNHLCRTTTIYALELEGEWVDAGTNERYLFAFVQMALADPAVGEEFREYLQDVIQRNPKGLGF</sequence>
<dbReference type="PANTHER" id="PTHR43197">
    <property type="entry name" value="UTP--GLUCOSE-1-PHOSPHATE URIDYLYLTRANSFERASE"/>
    <property type="match status" value="1"/>
</dbReference>
<dbReference type="Proteomes" id="UP000228781">
    <property type="component" value="Unassembled WGS sequence"/>
</dbReference>
<evidence type="ECO:0000313" key="7">
    <source>
        <dbReference type="EMBL" id="PJC23225.1"/>
    </source>
</evidence>
<evidence type="ECO:0000256" key="3">
    <source>
        <dbReference type="ARBA" id="ARBA00022679"/>
    </source>
</evidence>
<dbReference type="EMBL" id="PFSK01000002">
    <property type="protein sequence ID" value="PJC23225.1"/>
    <property type="molecule type" value="Genomic_DNA"/>
</dbReference>
<proteinExistence type="inferred from homology"/>
<dbReference type="GO" id="GO:0006011">
    <property type="term" value="P:UDP-alpha-D-glucose metabolic process"/>
    <property type="evidence" value="ECO:0007669"/>
    <property type="project" value="InterPro"/>
</dbReference>
<protein>
    <recommendedName>
        <fullName evidence="2">UTP--glucose-1-phosphate uridylyltransferase</fullName>
        <ecNumber evidence="2">2.7.7.9</ecNumber>
    </recommendedName>
</protein>
<comment type="catalytic activity">
    <reaction evidence="5">
        <text>alpha-D-glucose 1-phosphate + UTP + H(+) = UDP-alpha-D-glucose + diphosphate</text>
        <dbReference type="Rhea" id="RHEA:19889"/>
        <dbReference type="ChEBI" id="CHEBI:15378"/>
        <dbReference type="ChEBI" id="CHEBI:33019"/>
        <dbReference type="ChEBI" id="CHEBI:46398"/>
        <dbReference type="ChEBI" id="CHEBI:58601"/>
        <dbReference type="ChEBI" id="CHEBI:58885"/>
        <dbReference type="EC" id="2.7.7.9"/>
    </reaction>
</comment>
<feature type="domain" description="Nucleotidyl transferase" evidence="6">
    <location>
        <begin position="19"/>
        <end position="262"/>
    </location>
</feature>
<organism evidence="7 8">
    <name type="scientific">candidate division WWE3 bacterium CG_4_9_14_0_2_um_filter_48_10</name>
    <dbReference type="NCBI Taxonomy" id="1975078"/>
    <lineage>
        <taxon>Bacteria</taxon>
        <taxon>Katanobacteria</taxon>
    </lineage>
</organism>